<comment type="similarity">
    <text evidence="1">Belongs to the PI3/PI4-kinase family.</text>
</comment>
<name>A0A507EA82_9FUNG</name>
<dbReference type="Proteomes" id="UP000318582">
    <property type="component" value="Unassembled WGS sequence"/>
</dbReference>
<dbReference type="SUPFAM" id="SSF49562">
    <property type="entry name" value="C2 domain (Calcium/lipid-binding domain, CaLB)"/>
    <property type="match status" value="1"/>
</dbReference>
<evidence type="ECO:0000313" key="3">
    <source>
        <dbReference type="EMBL" id="TPX60724.1"/>
    </source>
</evidence>
<protein>
    <recommendedName>
        <fullName evidence="2">C2 PI3K-type domain-containing protein</fullName>
    </recommendedName>
</protein>
<dbReference type="AlphaFoldDB" id="A0A507EA82"/>
<organism evidence="3 4">
    <name type="scientific">Powellomyces hirtus</name>
    <dbReference type="NCBI Taxonomy" id="109895"/>
    <lineage>
        <taxon>Eukaryota</taxon>
        <taxon>Fungi</taxon>
        <taxon>Fungi incertae sedis</taxon>
        <taxon>Chytridiomycota</taxon>
        <taxon>Chytridiomycota incertae sedis</taxon>
        <taxon>Chytridiomycetes</taxon>
        <taxon>Spizellomycetales</taxon>
        <taxon>Powellomycetaceae</taxon>
        <taxon>Powellomyces</taxon>
    </lineage>
</organism>
<dbReference type="InterPro" id="IPR035892">
    <property type="entry name" value="C2_domain_sf"/>
</dbReference>
<dbReference type="Pfam" id="PF00792">
    <property type="entry name" value="PI3K_C2"/>
    <property type="match status" value="1"/>
</dbReference>
<comment type="caution">
    <text evidence="3">The sequence shown here is derived from an EMBL/GenBank/DDBJ whole genome shotgun (WGS) entry which is preliminary data.</text>
</comment>
<dbReference type="CDD" id="cd08397">
    <property type="entry name" value="C2_PI3K_class_III"/>
    <property type="match status" value="1"/>
</dbReference>
<reference evidence="3 4" key="1">
    <citation type="journal article" date="2019" name="Sci. Rep.">
        <title>Comparative genomics of chytrid fungi reveal insights into the obligate biotrophic and pathogenic lifestyle of Synchytrium endobioticum.</title>
        <authorList>
            <person name="van de Vossenberg B.T.L.H."/>
            <person name="Warris S."/>
            <person name="Nguyen H.D.T."/>
            <person name="van Gent-Pelzer M.P.E."/>
            <person name="Joly D.L."/>
            <person name="van de Geest H.C."/>
            <person name="Bonants P.J.M."/>
            <person name="Smith D.S."/>
            <person name="Levesque C.A."/>
            <person name="van der Lee T.A.J."/>
        </authorList>
    </citation>
    <scope>NUCLEOTIDE SEQUENCE [LARGE SCALE GENOMIC DNA]</scope>
    <source>
        <strain evidence="3 4">CBS 809.83</strain>
    </source>
</reference>
<feature type="domain" description="C2 PI3K-type" evidence="2">
    <location>
        <begin position="1"/>
        <end position="108"/>
    </location>
</feature>
<dbReference type="STRING" id="109895.A0A507EA82"/>
<dbReference type="EMBL" id="QEAQ01000013">
    <property type="protein sequence ID" value="TPX60724.1"/>
    <property type="molecule type" value="Genomic_DNA"/>
</dbReference>
<sequence>MQTSTLPSNECKSVDGVPPVRELSDLYITCQLFADNKAITLPIRTAHHSFNAHWTWNEWLTIPLRYRDLPLGSQLTFTVWEAYAPRRAVPLGGTTFRVFGKYKYALLD</sequence>
<evidence type="ECO:0000256" key="1">
    <source>
        <dbReference type="PROSITE-ProRule" id="PRU00880"/>
    </source>
</evidence>
<proteinExistence type="inferred from homology"/>
<dbReference type="SMART" id="SM00142">
    <property type="entry name" value="PI3K_C2"/>
    <property type="match status" value="1"/>
</dbReference>
<evidence type="ECO:0000313" key="4">
    <source>
        <dbReference type="Proteomes" id="UP000318582"/>
    </source>
</evidence>
<gene>
    <name evidence="3" type="ORF">PhCBS80983_g01626</name>
</gene>
<accession>A0A507EA82</accession>
<evidence type="ECO:0000259" key="2">
    <source>
        <dbReference type="PROSITE" id="PS51547"/>
    </source>
</evidence>
<keyword evidence="4" id="KW-1185">Reference proteome</keyword>
<dbReference type="PROSITE" id="PS51547">
    <property type="entry name" value="C2_PI3K"/>
    <property type="match status" value="1"/>
</dbReference>
<dbReference type="InterPro" id="IPR002420">
    <property type="entry name" value="PI3K-type_C2_dom"/>
</dbReference>
<dbReference type="Gene3D" id="2.60.40.150">
    <property type="entry name" value="C2 domain"/>
    <property type="match status" value="1"/>
</dbReference>